<evidence type="ECO:0000256" key="3">
    <source>
        <dbReference type="ARBA" id="ARBA00022801"/>
    </source>
</evidence>
<evidence type="ECO:0000256" key="7">
    <source>
        <dbReference type="RuleBase" id="RU000492"/>
    </source>
</evidence>
<dbReference type="EMBL" id="BAABAO010000003">
    <property type="protein sequence ID" value="GAA4124688.1"/>
    <property type="molecule type" value="Genomic_DNA"/>
</dbReference>
<comment type="similarity">
    <text evidence="7">Belongs to the DEAD box helicase family.</text>
</comment>
<dbReference type="SMART" id="SM00490">
    <property type="entry name" value="HELICc"/>
    <property type="match status" value="1"/>
</dbReference>
<dbReference type="Pfam" id="PF03880">
    <property type="entry name" value="DbpA"/>
    <property type="match status" value="1"/>
</dbReference>
<dbReference type="InterPro" id="IPR014014">
    <property type="entry name" value="RNA_helicase_DEAD_Q_motif"/>
</dbReference>
<gene>
    <name evidence="12" type="ORF">GCM10022250_09650</name>
</gene>
<dbReference type="InterPro" id="IPR044742">
    <property type="entry name" value="DEAD/DEAH_RhlB"/>
</dbReference>
<dbReference type="Pfam" id="PF00270">
    <property type="entry name" value="DEAD"/>
    <property type="match status" value="1"/>
</dbReference>
<dbReference type="InterPro" id="IPR050547">
    <property type="entry name" value="DEAD_box_RNA_helicases"/>
</dbReference>
<keyword evidence="13" id="KW-1185">Reference proteome</keyword>
<evidence type="ECO:0000256" key="8">
    <source>
        <dbReference type="SAM" id="MobiDB-lite"/>
    </source>
</evidence>
<evidence type="ECO:0000256" key="4">
    <source>
        <dbReference type="ARBA" id="ARBA00022806"/>
    </source>
</evidence>
<dbReference type="RefSeq" id="WP_229352445.1">
    <property type="nucleotide sequence ID" value="NZ_BAABAO010000003.1"/>
</dbReference>
<feature type="compositionally biased region" description="Basic and acidic residues" evidence="8">
    <location>
        <begin position="531"/>
        <end position="547"/>
    </location>
</feature>
<dbReference type="InterPro" id="IPR000629">
    <property type="entry name" value="RNA-helicase_DEAD-box_CS"/>
</dbReference>
<dbReference type="SUPFAM" id="SSF52540">
    <property type="entry name" value="P-loop containing nucleoside triphosphate hydrolases"/>
    <property type="match status" value="1"/>
</dbReference>
<feature type="compositionally biased region" description="Basic and acidic residues" evidence="8">
    <location>
        <begin position="557"/>
        <end position="606"/>
    </location>
</feature>
<dbReference type="PROSITE" id="PS51192">
    <property type="entry name" value="HELICASE_ATP_BIND_1"/>
    <property type="match status" value="1"/>
</dbReference>
<dbReference type="InterPro" id="IPR012677">
    <property type="entry name" value="Nucleotide-bd_a/b_plait_sf"/>
</dbReference>
<name>A0ABP7XRR1_9FLAO</name>
<dbReference type="PROSITE" id="PS51195">
    <property type="entry name" value="Q_MOTIF"/>
    <property type="match status" value="1"/>
</dbReference>
<dbReference type="Gene3D" id="3.40.50.300">
    <property type="entry name" value="P-loop containing nucleotide triphosphate hydrolases"/>
    <property type="match status" value="2"/>
</dbReference>
<evidence type="ECO:0000313" key="12">
    <source>
        <dbReference type="EMBL" id="GAA4124688.1"/>
    </source>
</evidence>
<dbReference type="SMART" id="SM00487">
    <property type="entry name" value="DEXDc"/>
    <property type="match status" value="1"/>
</dbReference>
<dbReference type="Proteomes" id="UP001501333">
    <property type="component" value="Unassembled WGS sequence"/>
</dbReference>
<dbReference type="Pfam" id="PF00271">
    <property type="entry name" value="Helicase_C"/>
    <property type="match status" value="1"/>
</dbReference>
<dbReference type="InterPro" id="IPR005580">
    <property type="entry name" value="DbpA/CsdA_RNA-bd_dom"/>
</dbReference>
<feature type="short sequence motif" description="Q motif" evidence="6">
    <location>
        <begin position="2"/>
        <end position="30"/>
    </location>
</feature>
<dbReference type="CDD" id="cd00268">
    <property type="entry name" value="DEADc"/>
    <property type="match status" value="1"/>
</dbReference>
<feature type="domain" description="Helicase C-terminal" evidence="10">
    <location>
        <begin position="225"/>
        <end position="378"/>
    </location>
</feature>
<evidence type="ECO:0000259" key="9">
    <source>
        <dbReference type="PROSITE" id="PS51192"/>
    </source>
</evidence>
<evidence type="ECO:0000256" key="1">
    <source>
        <dbReference type="ARBA" id="ARBA00012552"/>
    </source>
</evidence>
<dbReference type="CDD" id="cd12252">
    <property type="entry name" value="RRM_DbpA"/>
    <property type="match status" value="1"/>
</dbReference>
<dbReference type="CDD" id="cd18787">
    <property type="entry name" value="SF2_C_DEAD"/>
    <property type="match status" value="1"/>
</dbReference>
<dbReference type="GO" id="GO:0004386">
    <property type="term" value="F:helicase activity"/>
    <property type="evidence" value="ECO:0007669"/>
    <property type="project" value="UniProtKB-KW"/>
</dbReference>
<keyword evidence="2 7" id="KW-0547">Nucleotide-binding</keyword>
<dbReference type="InterPro" id="IPR027417">
    <property type="entry name" value="P-loop_NTPase"/>
</dbReference>
<dbReference type="InterPro" id="IPR014001">
    <property type="entry name" value="Helicase_ATP-bd"/>
</dbReference>
<accession>A0ABP7XRR1</accession>
<evidence type="ECO:0000259" key="10">
    <source>
        <dbReference type="PROSITE" id="PS51194"/>
    </source>
</evidence>
<dbReference type="PROSITE" id="PS51194">
    <property type="entry name" value="HELICASE_CTER"/>
    <property type="match status" value="1"/>
</dbReference>
<evidence type="ECO:0000256" key="2">
    <source>
        <dbReference type="ARBA" id="ARBA00022741"/>
    </source>
</evidence>
<feature type="domain" description="Helicase ATP-binding" evidence="9">
    <location>
        <begin position="34"/>
        <end position="205"/>
    </location>
</feature>
<evidence type="ECO:0000256" key="6">
    <source>
        <dbReference type="PROSITE-ProRule" id="PRU00552"/>
    </source>
</evidence>
<keyword evidence="3 7" id="KW-0378">Hydrolase</keyword>
<sequence length="641" mass="71998">MNKFEQLGLNESLLKAILDLGFENPSEVQEKAIPLLLEKDTDMVALAQTGTGKTAAFGFPLIQKIDADNRNTQALVLSPTRELCLQITNELKNYSKYEKGINVVAVYGGASITEQAREIKRGAQIIVATPGRMQDMINRGLVNIKNIDYCILDEADEMLNMGFYEDIVSILSDTPDQKNTWLFSATMPQEVARIAKQFMSEPVEITVGAKNSGSATVSHEFYLVNARDRYEALKRLADANPDIFSVVFCRTKRDTQAVAEKLIEDGYSAAALHGDLSQAQRDGVMKSFRGRQIQMLVATDVAARGIDVDNVTHVVNYQLPDEIETYNHRSGRTGRAGKLGTSIVIVTKSELRKISSIERIIKQKFEEKTIPSGIEICEIQLLHLANKIKDTEVDHEIDNYLPAINNVLEDLSKEELIKKMVSVEFNRFIAYYKKNRDISTQSSDRRERGDSEPREFNNNGAVRYFVNIGSRDNFDWMSLKDYLKETLDLGRDDIFKVDVKEGFSFFNTDPQFTDKVMDVLNNVQLEGRRINVEISKNDGGGRRDHNNRGGGRNSGGPRREGNFAPRREGGFRGDRNSSRDGGSREGGSREGGFRSDRNSAPRREGGFRSSAPRSENGSSDRAPRRSDNFGDSSRPRRTRRD</sequence>
<keyword evidence="4 7" id="KW-0347">Helicase</keyword>
<evidence type="ECO:0000313" key="13">
    <source>
        <dbReference type="Proteomes" id="UP001501333"/>
    </source>
</evidence>
<dbReference type="PANTHER" id="PTHR47963">
    <property type="entry name" value="DEAD-BOX ATP-DEPENDENT RNA HELICASE 47, MITOCHONDRIAL"/>
    <property type="match status" value="1"/>
</dbReference>
<dbReference type="PANTHER" id="PTHR47963:SF8">
    <property type="entry name" value="ATP-DEPENDENT RNA HELICASE DEAD"/>
    <property type="match status" value="1"/>
</dbReference>
<dbReference type="Gene3D" id="3.30.70.330">
    <property type="match status" value="1"/>
</dbReference>
<dbReference type="InterPro" id="IPR011545">
    <property type="entry name" value="DEAD/DEAH_box_helicase_dom"/>
</dbReference>
<feature type="region of interest" description="Disordered" evidence="8">
    <location>
        <begin position="531"/>
        <end position="641"/>
    </location>
</feature>
<protein>
    <recommendedName>
        <fullName evidence="1">RNA helicase</fullName>
        <ecNumber evidence="1">3.6.4.13</ecNumber>
    </recommendedName>
</protein>
<feature type="domain" description="DEAD-box RNA helicase Q" evidence="11">
    <location>
        <begin position="2"/>
        <end position="30"/>
    </location>
</feature>
<organism evidence="12 13">
    <name type="scientific">Flavobacterium chungbukense</name>
    <dbReference type="NCBI Taxonomy" id="877464"/>
    <lineage>
        <taxon>Bacteria</taxon>
        <taxon>Pseudomonadati</taxon>
        <taxon>Bacteroidota</taxon>
        <taxon>Flavobacteriia</taxon>
        <taxon>Flavobacteriales</taxon>
        <taxon>Flavobacteriaceae</taxon>
        <taxon>Flavobacterium</taxon>
    </lineage>
</organism>
<keyword evidence="5 7" id="KW-0067">ATP-binding</keyword>
<dbReference type="PROSITE" id="PS00039">
    <property type="entry name" value="DEAD_ATP_HELICASE"/>
    <property type="match status" value="1"/>
</dbReference>
<reference evidence="13" key="1">
    <citation type="journal article" date="2019" name="Int. J. Syst. Evol. Microbiol.">
        <title>The Global Catalogue of Microorganisms (GCM) 10K type strain sequencing project: providing services to taxonomists for standard genome sequencing and annotation.</title>
        <authorList>
            <consortium name="The Broad Institute Genomics Platform"/>
            <consortium name="The Broad Institute Genome Sequencing Center for Infectious Disease"/>
            <person name="Wu L."/>
            <person name="Ma J."/>
        </authorList>
    </citation>
    <scope>NUCLEOTIDE SEQUENCE [LARGE SCALE GENOMIC DNA]</scope>
    <source>
        <strain evidence="13">JCM 17386</strain>
    </source>
</reference>
<comment type="caution">
    <text evidence="12">The sequence shown here is derived from an EMBL/GenBank/DDBJ whole genome shotgun (WGS) entry which is preliminary data.</text>
</comment>
<dbReference type="InterPro" id="IPR001650">
    <property type="entry name" value="Helicase_C-like"/>
</dbReference>
<proteinExistence type="inferred from homology"/>
<dbReference type="EC" id="3.6.4.13" evidence="1"/>
<evidence type="ECO:0000256" key="5">
    <source>
        <dbReference type="ARBA" id="ARBA00022840"/>
    </source>
</evidence>
<evidence type="ECO:0000259" key="11">
    <source>
        <dbReference type="PROSITE" id="PS51195"/>
    </source>
</evidence>